<dbReference type="GO" id="GO:0006355">
    <property type="term" value="P:regulation of DNA-templated transcription"/>
    <property type="evidence" value="ECO:0007669"/>
    <property type="project" value="InterPro"/>
</dbReference>
<proteinExistence type="predicted"/>
<comment type="caution">
    <text evidence="1">The sequence shown here is derived from an EMBL/GenBank/DDBJ whole genome shotgun (WGS) entry which is preliminary data.</text>
</comment>
<organism evidence="1 2">
    <name type="scientific">Sporolactobacillus inulinus</name>
    <dbReference type="NCBI Taxonomy" id="2078"/>
    <lineage>
        <taxon>Bacteria</taxon>
        <taxon>Bacillati</taxon>
        <taxon>Bacillota</taxon>
        <taxon>Bacilli</taxon>
        <taxon>Bacillales</taxon>
        <taxon>Sporolactobacillaceae</taxon>
        <taxon>Sporolactobacillus</taxon>
    </lineage>
</organism>
<evidence type="ECO:0000313" key="1">
    <source>
        <dbReference type="EMBL" id="GAY78136.1"/>
    </source>
</evidence>
<protein>
    <submittedName>
        <fullName evidence="1">Uncharacterized protein</fullName>
    </submittedName>
</protein>
<dbReference type="AlphaFoldDB" id="A0A4Y1ZG43"/>
<dbReference type="EMBL" id="BEXB01000040">
    <property type="protein sequence ID" value="GAY78136.1"/>
    <property type="molecule type" value="Genomic_DNA"/>
</dbReference>
<evidence type="ECO:0000313" key="2">
    <source>
        <dbReference type="Proteomes" id="UP000319716"/>
    </source>
</evidence>
<dbReference type="SUPFAM" id="SSF63520">
    <property type="entry name" value="PTS-regulatory domain, PRD"/>
    <property type="match status" value="1"/>
</dbReference>
<dbReference type="Proteomes" id="UP000319716">
    <property type="component" value="Unassembled WGS sequence"/>
</dbReference>
<gene>
    <name evidence="1" type="ORF">NBRC111894_3690</name>
</gene>
<reference evidence="1 2" key="1">
    <citation type="submission" date="2017-11" db="EMBL/GenBank/DDBJ databases">
        <title>Draft Genome Sequence of Sporolactobacillus inulinus NBRC 111894 Isolated from Koso, a Japanese Sugar-Vegetable Fermented Beverage.</title>
        <authorList>
            <person name="Chiou T.Y."/>
            <person name="Oshima K."/>
            <person name="Suda W."/>
            <person name="Hattori M."/>
            <person name="Takahashi T."/>
        </authorList>
    </citation>
    <scope>NUCLEOTIDE SEQUENCE [LARGE SCALE GENOMIC DNA]</scope>
    <source>
        <strain evidence="1 2">NBRC111894</strain>
    </source>
</reference>
<dbReference type="InterPro" id="IPR036634">
    <property type="entry name" value="PRD_sf"/>
</dbReference>
<name>A0A4Y1ZG43_9BACL</name>
<accession>A0A4Y1ZG43</accession>
<sequence>MDSLQDMLMYLNPKRAVAAILEFNEAVQKAIHLHFKNATQIRIVMHLAFALEREIARAPLTYEGARTAEKSVCSASLNRQ</sequence>